<comment type="caution">
    <text evidence="2">The sequence shown here is derived from an EMBL/GenBank/DDBJ whole genome shotgun (WGS) entry which is preliminary data.</text>
</comment>
<evidence type="ECO:0000313" key="2">
    <source>
        <dbReference type="EMBL" id="PYZ97216.1"/>
    </source>
</evidence>
<dbReference type="Proteomes" id="UP000248066">
    <property type="component" value="Unassembled WGS sequence"/>
</dbReference>
<protein>
    <recommendedName>
        <fullName evidence="4">YtpI-like protein</fullName>
    </recommendedName>
</protein>
<feature type="transmembrane region" description="Helical" evidence="1">
    <location>
        <begin position="40"/>
        <end position="58"/>
    </location>
</feature>
<dbReference type="AlphaFoldDB" id="A0A2W0H8Z5"/>
<name>A0A2W0H8Z5_9BACI</name>
<proteinExistence type="predicted"/>
<accession>A0A2W0H8Z5</accession>
<keyword evidence="3" id="KW-1185">Reference proteome</keyword>
<feature type="transmembrane region" description="Helical" evidence="1">
    <location>
        <begin position="103"/>
        <end position="121"/>
    </location>
</feature>
<keyword evidence="1" id="KW-0812">Transmembrane</keyword>
<dbReference type="InterPro" id="IPR025618">
    <property type="entry name" value="YtpI"/>
</dbReference>
<evidence type="ECO:0000256" key="1">
    <source>
        <dbReference type="SAM" id="Phobius"/>
    </source>
</evidence>
<feature type="transmembrane region" description="Helical" evidence="1">
    <location>
        <begin position="78"/>
        <end position="97"/>
    </location>
</feature>
<keyword evidence="1" id="KW-0472">Membrane</keyword>
<keyword evidence="1" id="KW-1133">Transmembrane helix</keyword>
<dbReference type="EMBL" id="PDOF01000001">
    <property type="protein sequence ID" value="PYZ97216.1"/>
    <property type="molecule type" value="Genomic_DNA"/>
</dbReference>
<reference evidence="2 3" key="1">
    <citation type="submission" date="2017-10" db="EMBL/GenBank/DDBJ databases">
        <title>Bacillus sp. nov., a halophilic bacterium isolated from a Yangshapao Lake.</title>
        <authorList>
            <person name="Wang H."/>
        </authorList>
    </citation>
    <scope>NUCLEOTIDE SEQUENCE [LARGE SCALE GENOMIC DNA]</scope>
    <source>
        <strain evidence="2 3">YSP-3</strain>
    </source>
</reference>
<dbReference type="Pfam" id="PF14007">
    <property type="entry name" value="YtpI"/>
    <property type="match status" value="1"/>
</dbReference>
<evidence type="ECO:0000313" key="3">
    <source>
        <dbReference type="Proteomes" id="UP000248066"/>
    </source>
</evidence>
<organism evidence="2 3">
    <name type="scientific">Alteribacter lacisalsi</name>
    <dbReference type="NCBI Taxonomy" id="2045244"/>
    <lineage>
        <taxon>Bacteria</taxon>
        <taxon>Bacillati</taxon>
        <taxon>Bacillota</taxon>
        <taxon>Bacilli</taxon>
        <taxon>Bacillales</taxon>
        <taxon>Bacillaceae</taxon>
        <taxon>Alteribacter</taxon>
    </lineage>
</organism>
<sequence length="147" mass="16330">MPRFSLIPKASLCYFYNRTTSVSLNNQSVPEGAPEIKETSFMFLTIMIVVSFVLFVYFKVQQTRSRGVMEGNWYASKASIAVGIAIGSFGLNAMILYGTTISTIVGVIFIAYGGINVFFGIRNYRAFLPAAQKEAEAIRQQEEQPSK</sequence>
<evidence type="ECO:0008006" key="4">
    <source>
        <dbReference type="Google" id="ProtNLM"/>
    </source>
</evidence>
<gene>
    <name evidence="2" type="ORF">CR205_01025</name>
</gene>